<dbReference type="PANTHER" id="PTHR41373">
    <property type="entry name" value="DUF2156 DOMAIN-CONTAINING PROTEIN"/>
    <property type="match status" value="1"/>
</dbReference>
<dbReference type="Proteomes" id="UP000095597">
    <property type="component" value="Unassembled WGS sequence"/>
</dbReference>
<dbReference type="EMBL" id="JAAIOD010000009">
    <property type="protein sequence ID" value="NSE58132.1"/>
    <property type="molecule type" value="Genomic_DNA"/>
</dbReference>
<accession>A0A173UI97</accession>
<dbReference type="OrthoDB" id="9765580at2"/>
<name>A0A173UI97_9FIRM</name>
<protein>
    <submittedName>
        <fullName evidence="3">DUF2156 domain-containing protein</fullName>
    </submittedName>
    <submittedName>
        <fullName evidence="2">Uncharacterized conserved protein</fullName>
    </submittedName>
</protein>
<dbReference type="Pfam" id="PF09924">
    <property type="entry name" value="LPG_synthase_C"/>
    <property type="match status" value="1"/>
</dbReference>
<organism evidence="2 5">
    <name type="scientific">Dorea longicatena</name>
    <dbReference type="NCBI Taxonomy" id="88431"/>
    <lineage>
        <taxon>Bacteria</taxon>
        <taxon>Bacillati</taxon>
        <taxon>Bacillota</taxon>
        <taxon>Clostridia</taxon>
        <taxon>Lachnospirales</taxon>
        <taxon>Lachnospiraceae</taxon>
        <taxon>Dorea</taxon>
    </lineage>
</organism>
<proteinExistence type="predicted"/>
<dbReference type="EMBL" id="CYXO01000013">
    <property type="protein sequence ID" value="CUN14579.1"/>
    <property type="molecule type" value="Genomic_DNA"/>
</dbReference>
<dbReference type="PIRSF" id="PIRSF018688">
    <property type="entry name" value="UCP018688"/>
    <property type="match status" value="1"/>
</dbReference>
<sequence>MGATQFKRAELEDQEIISHYFEHHTSRSCERTFANVYLWSRQYPVKWAIIKNALVFKSEDENHVSFAYPAGAPEDVKNALEEMMEYSKAKGRPFLMYNVTPEYFAQLEEWYPGRFQIEYDRDSADYVYESEKLATLSGKKLHGKRNHINKFKSLFEDRWSYESMTKDNLEECFQMALKWRTENDCEDDDEKRGEMCVALNSLRLFEELHLTGGVLRIDGKVVAFTIGEPICEDTYVVHIEKAYADVQGAYTMINQQFVEHECMNYKYVNREDDTGAEGLRKAKLSYRPAFMVEKGDVTEKAQG</sequence>
<dbReference type="RefSeq" id="WP_006428952.1">
    <property type="nucleotide sequence ID" value="NZ_CAXSPU010000007.1"/>
</dbReference>
<reference evidence="4" key="3">
    <citation type="journal article" date="2020" name="Cell Host Microbe">
        <title>Functional and Genomic Variation between Human-Derived Isolates of Lachnospiraceae Reveals Inter- and Intra-Species Diversity.</title>
        <authorList>
            <person name="Sorbara M.T."/>
            <person name="Littmann E.R."/>
            <person name="Fontana E."/>
            <person name="Moody T.U."/>
            <person name="Kohout C.E."/>
            <person name="Gjonbalaj M."/>
            <person name="Eaton V."/>
            <person name="Seok R."/>
            <person name="Leiner I.M."/>
            <person name="Pamer E.G."/>
        </authorList>
    </citation>
    <scope>NUCLEOTIDE SEQUENCE</scope>
    <source>
        <strain evidence="4">MSK.10.16</strain>
    </source>
</reference>
<reference evidence="4" key="4">
    <citation type="submission" date="2020-02" db="EMBL/GenBank/DDBJ databases">
        <authorList>
            <person name="Littmann E."/>
            <person name="Sorbara M."/>
        </authorList>
    </citation>
    <scope>NUCLEOTIDE SEQUENCE</scope>
    <source>
        <strain evidence="4">MSK.10.16</strain>
    </source>
</reference>
<dbReference type="Proteomes" id="UP000449249">
    <property type="component" value="Unassembled WGS sequence"/>
</dbReference>
<dbReference type="InterPro" id="IPR024320">
    <property type="entry name" value="LPG_synthase_C"/>
</dbReference>
<evidence type="ECO:0000313" key="6">
    <source>
        <dbReference type="Proteomes" id="UP000449249"/>
    </source>
</evidence>
<dbReference type="Gene3D" id="3.40.630.30">
    <property type="match status" value="1"/>
</dbReference>
<evidence type="ECO:0000313" key="2">
    <source>
        <dbReference type="EMBL" id="CUN14579.1"/>
    </source>
</evidence>
<reference evidence="3 6" key="2">
    <citation type="journal article" date="2019" name="Nat. Med.">
        <title>A library of human gut bacterial isolates paired with longitudinal multiomics data enables mechanistic microbiome research.</title>
        <authorList>
            <person name="Poyet M."/>
            <person name="Groussin M."/>
            <person name="Gibbons S.M."/>
            <person name="Avila-Pacheco J."/>
            <person name="Jiang X."/>
            <person name="Kearney S.M."/>
            <person name="Perrotta A.R."/>
            <person name="Berdy B."/>
            <person name="Zhao S."/>
            <person name="Lieberman T.D."/>
            <person name="Swanson P.K."/>
            <person name="Smith M."/>
            <person name="Roesemann S."/>
            <person name="Alexander J.E."/>
            <person name="Rich S.A."/>
            <person name="Livny J."/>
            <person name="Vlamakis H."/>
            <person name="Clish C."/>
            <person name="Bullock K."/>
            <person name="Deik A."/>
            <person name="Scott J."/>
            <person name="Pierce K.A."/>
            <person name="Xavier R.J."/>
            <person name="Alm E.J."/>
        </authorList>
    </citation>
    <scope>NUCLEOTIDE SEQUENCE [LARGE SCALE GENOMIC DNA]</scope>
    <source>
        <strain evidence="3 6">BIOML-A1</strain>
    </source>
</reference>
<evidence type="ECO:0000313" key="5">
    <source>
        <dbReference type="Proteomes" id="UP000095597"/>
    </source>
</evidence>
<dbReference type="EMBL" id="WWSH01000009">
    <property type="protein sequence ID" value="MZK10959.1"/>
    <property type="molecule type" value="Genomic_DNA"/>
</dbReference>
<dbReference type="GeneID" id="93137251"/>
<dbReference type="InterPro" id="IPR016181">
    <property type="entry name" value="Acyl_CoA_acyltransferase"/>
</dbReference>
<dbReference type="Proteomes" id="UP000724058">
    <property type="component" value="Unassembled WGS sequence"/>
</dbReference>
<dbReference type="SUPFAM" id="SSF55729">
    <property type="entry name" value="Acyl-CoA N-acyltransferases (Nat)"/>
    <property type="match status" value="2"/>
</dbReference>
<evidence type="ECO:0000259" key="1">
    <source>
        <dbReference type="Pfam" id="PF09924"/>
    </source>
</evidence>
<reference evidence="2 5" key="1">
    <citation type="submission" date="2015-09" db="EMBL/GenBank/DDBJ databases">
        <authorList>
            <consortium name="Pathogen Informatics"/>
        </authorList>
    </citation>
    <scope>NUCLEOTIDE SEQUENCE [LARGE SCALE GENOMIC DNA]</scope>
    <source>
        <strain evidence="2 5">2789STDY5834961</strain>
    </source>
</reference>
<dbReference type="AlphaFoldDB" id="A0A173UI97"/>
<evidence type="ECO:0000313" key="4">
    <source>
        <dbReference type="EMBL" id="NSE58132.1"/>
    </source>
</evidence>
<evidence type="ECO:0000313" key="3">
    <source>
        <dbReference type="EMBL" id="MZK10959.1"/>
    </source>
</evidence>
<dbReference type="InterPro" id="IPR016732">
    <property type="entry name" value="UCP018688"/>
</dbReference>
<gene>
    <name evidence="2" type="ORF">ERS852573_02138</name>
    <name evidence="4" type="ORF">G4332_08390</name>
    <name evidence="3" type="ORF">GT576_11570</name>
</gene>
<dbReference type="PANTHER" id="PTHR41373:SF1">
    <property type="entry name" value="PHOSPHATIDYLGLYCEROL LYSYLTRANSFERASE C-TERMINAL DOMAIN-CONTAINING PROTEIN"/>
    <property type="match status" value="1"/>
</dbReference>
<feature type="domain" description="Phosphatidylglycerol lysyltransferase C-terminal" evidence="1">
    <location>
        <begin position="26"/>
        <end position="289"/>
    </location>
</feature>